<evidence type="ECO:0000256" key="1">
    <source>
        <dbReference type="ARBA" id="ARBA00022737"/>
    </source>
</evidence>
<name>A0A139ATP1_GONPJ</name>
<feature type="compositionally biased region" description="Basic and acidic residues" evidence="4">
    <location>
        <begin position="473"/>
        <end position="487"/>
    </location>
</feature>
<feature type="region of interest" description="Disordered" evidence="4">
    <location>
        <begin position="1"/>
        <end position="242"/>
    </location>
</feature>
<protein>
    <submittedName>
        <fullName evidence="5">Uncharacterized protein</fullName>
    </submittedName>
</protein>
<dbReference type="GO" id="GO:0060090">
    <property type="term" value="F:molecular adaptor activity"/>
    <property type="evidence" value="ECO:0007669"/>
    <property type="project" value="TreeGrafter"/>
</dbReference>
<keyword evidence="1" id="KW-0677">Repeat</keyword>
<dbReference type="InterPro" id="IPR019734">
    <property type="entry name" value="TPR_rpt"/>
</dbReference>
<sequence length="1156" mass="126825">MGSKAPANSGGKGGRKPIDDDDEPPGLMASDESDGSMPELLENSDSDDGYRPSKSTKANSNAKSSAKQAPPTAAASANKSNARPATTPSASAKPATAQKPAAAPAKATTSTPAKPQSAPANAKAAPKPSPKPVPKPLSDDDDDIPALVSSGDESTDPKAGTAPKGKTAQSSAKPSSQTNSQPPKSTSSGRPQAAPERRSASPESSLSTDDDMPALAPARRGKALPLPSLPPTTTRSEWTPDNTPCVACEKLGHLIQNCPTAKFAYPSSRQQSVAHSRPCFCDSCLLAALNAPIMSPEYEALGLKAYIPQIKEIVSRRSQSDSGRSIPFPITSGTSYKLNSAQSSIDPDGTTFSPDSRGVRQLSLHFADMIRDAFDKSGDFEKTLRKVRDAEAERERVVQARLEAKKRAAKNGTKKEDVAQEKVQKHYYLEMGRKAFRLAPKQASQTTPEDSSAPASPPPLTRSSSNSGIPRPISKEDRDEAERFKNEGNEALRRERFAEAIELYTLAIQKDPTNVVYWTGAVTVMSKLIHGIADATKAIELDRSYSKAWFRRGSAYKQMGKWKEAHQDFQTCKNLDPKDSKTVELVKECETNMRKANFEKAISADDDSAAAPGRSLVAPSALKQRTSQWLARTKGTADGVDWGKTYTLALFAARTVAALVNEAPAQYVDGLQNMEERIFRMIVKWLQWRSFKVFKTEGAPAIREMLSNLKTYELMKEQEDFYRTLFATDRGHPFLSDPRLNLINVFDPVQQPYLHRTTPDAEEAQIPVLFPQPRLPRSGLATVERLEDFKCNFSVFSDKLLEKLDWRNVFAAGGSVAACLSPQPANGIPIWRTRAGGSTSPAHIHVDSDIDLFLYDLTPAEATAKVKKIARLVLGTADAKKLNDHEEPSFLVRTQHAVTFVCPYPLRRIQIVLRIYKSPAEVLMGFDVDACCAGYDGDTVWILPRYRLFKYSRRGFSVAVPGFERDRVDDAVLDPRKQRKDGGVVDRDKGLAVLVKLEASVEEYANGGGRRPEDPDEQIHQLLNTKGQTPVAPFEEVSDYDNIKIPQGEKWSMSRIKRHIERFLVNANCNERKEVQEIPQSEEVQPLLHGAPDGVLSGTIRNVGPRPSKDGDVPYVKIVPPGEMWMTQNPGTQLTGSFNPVTEPVEKWYASAYRLK</sequence>
<dbReference type="STRING" id="1344416.A0A139ATP1"/>
<keyword evidence="6" id="KW-1185">Reference proteome</keyword>
<dbReference type="Pfam" id="PF07719">
    <property type="entry name" value="TPR_2"/>
    <property type="match status" value="1"/>
</dbReference>
<dbReference type="InterPro" id="IPR047150">
    <property type="entry name" value="SGT"/>
</dbReference>
<dbReference type="PANTHER" id="PTHR45831">
    <property type="entry name" value="LD24721P"/>
    <property type="match status" value="1"/>
</dbReference>
<organism evidence="5 6">
    <name type="scientific">Gonapodya prolifera (strain JEL478)</name>
    <name type="common">Monoblepharis prolifera</name>
    <dbReference type="NCBI Taxonomy" id="1344416"/>
    <lineage>
        <taxon>Eukaryota</taxon>
        <taxon>Fungi</taxon>
        <taxon>Fungi incertae sedis</taxon>
        <taxon>Chytridiomycota</taxon>
        <taxon>Chytridiomycota incertae sedis</taxon>
        <taxon>Monoblepharidomycetes</taxon>
        <taxon>Monoblepharidales</taxon>
        <taxon>Gonapodyaceae</taxon>
        <taxon>Gonapodya</taxon>
    </lineage>
</organism>
<dbReference type="GO" id="GO:0003676">
    <property type="term" value="F:nucleic acid binding"/>
    <property type="evidence" value="ECO:0007669"/>
    <property type="project" value="InterPro"/>
</dbReference>
<dbReference type="InterPro" id="IPR011990">
    <property type="entry name" value="TPR-like_helical_dom_sf"/>
</dbReference>
<feature type="compositionally biased region" description="Polar residues" evidence="4">
    <location>
        <begin position="167"/>
        <end position="190"/>
    </location>
</feature>
<dbReference type="OrthoDB" id="2153474at2759"/>
<dbReference type="GO" id="GO:0072380">
    <property type="term" value="C:TRC complex"/>
    <property type="evidence" value="ECO:0007669"/>
    <property type="project" value="TreeGrafter"/>
</dbReference>
<proteinExistence type="predicted"/>
<dbReference type="InterPro" id="IPR036875">
    <property type="entry name" value="Znf_CCHC_sf"/>
</dbReference>
<dbReference type="InterPro" id="IPR013105">
    <property type="entry name" value="TPR_2"/>
</dbReference>
<dbReference type="Gene3D" id="1.25.40.10">
    <property type="entry name" value="Tetratricopeptide repeat domain"/>
    <property type="match status" value="1"/>
</dbReference>
<gene>
    <name evidence="5" type="ORF">M427DRAFT_41437</name>
</gene>
<reference evidence="5 6" key="1">
    <citation type="journal article" date="2015" name="Genome Biol. Evol.">
        <title>Phylogenomic analyses indicate that early fungi evolved digesting cell walls of algal ancestors of land plants.</title>
        <authorList>
            <person name="Chang Y."/>
            <person name="Wang S."/>
            <person name="Sekimoto S."/>
            <person name="Aerts A.L."/>
            <person name="Choi C."/>
            <person name="Clum A."/>
            <person name="LaButti K.M."/>
            <person name="Lindquist E.A."/>
            <person name="Yee Ngan C."/>
            <person name="Ohm R.A."/>
            <person name="Salamov A.A."/>
            <person name="Grigoriev I.V."/>
            <person name="Spatafora J.W."/>
            <person name="Berbee M.L."/>
        </authorList>
    </citation>
    <scope>NUCLEOTIDE SEQUENCE [LARGE SCALE GENOMIC DNA]</scope>
    <source>
        <strain evidence="5 6">JEL478</strain>
    </source>
</reference>
<dbReference type="GO" id="GO:0008270">
    <property type="term" value="F:zinc ion binding"/>
    <property type="evidence" value="ECO:0007669"/>
    <property type="project" value="InterPro"/>
</dbReference>
<dbReference type="GO" id="GO:0016020">
    <property type="term" value="C:membrane"/>
    <property type="evidence" value="ECO:0007669"/>
    <property type="project" value="TreeGrafter"/>
</dbReference>
<dbReference type="SUPFAM" id="SSF48452">
    <property type="entry name" value="TPR-like"/>
    <property type="match status" value="1"/>
</dbReference>
<feature type="region of interest" description="Disordered" evidence="4">
    <location>
        <begin position="1088"/>
        <end position="1113"/>
    </location>
</feature>
<dbReference type="PROSITE" id="PS50005">
    <property type="entry name" value="TPR"/>
    <property type="match status" value="2"/>
</dbReference>
<dbReference type="PANTHER" id="PTHR45831:SF2">
    <property type="entry name" value="LD24721P"/>
    <property type="match status" value="1"/>
</dbReference>
<feature type="region of interest" description="Disordered" evidence="4">
    <location>
        <begin position="440"/>
        <end position="487"/>
    </location>
</feature>
<dbReference type="SUPFAM" id="SSF57756">
    <property type="entry name" value="Retrovirus zinc finger-like domains"/>
    <property type="match status" value="1"/>
</dbReference>
<keyword evidence="2 3" id="KW-0802">TPR repeat</keyword>
<accession>A0A139ATP1</accession>
<dbReference type="Proteomes" id="UP000070544">
    <property type="component" value="Unassembled WGS sequence"/>
</dbReference>
<evidence type="ECO:0000256" key="3">
    <source>
        <dbReference type="PROSITE-ProRule" id="PRU00339"/>
    </source>
</evidence>
<evidence type="ECO:0000313" key="6">
    <source>
        <dbReference type="Proteomes" id="UP000070544"/>
    </source>
</evidence>
<evidence type="ECO:0000313" key="5">
    <source>
        <dbReference type="EMBL" id="KXS20091.1"/>
    </source>
</evidence>
<dbReference type="EMBL" id="KQ965736">
    <property type="protein sequence ID" value="KXS20091.1"/>
    <property type="molecule type" value="Genomic_DNA"/>
</dbReference>
<dbReference type="GO" id="GO:0006620">
    <property type="term" value="P:post-translational protein targeting to endoplasmic reticulum membrane"/>
    <property type="evidence" value="ECO:0007669"/>
    <property type="project" value="TreeGrafter"/>
</dbReference>
<feature type="repeat" description="TPR" evidence="3">
    <location>
        <begin position="546"/>
        <end position="579"/>
    </location>
</feature>
<dbReference type="AlphaFoldDB" id="A0A139ATP1"/>
<feature type="compositionally biased region" description="Low complexity" evidence="4">
    <location>
        <begin position="53"/>
        <end position="126"/>
    </location>
</feature>
<dbReference type="SMART" id="SM00028">
    <property type="entry name" value="TPR"/>
    <property type="match status" value="2"/>
</dbReference>
<evidence type="ECO:0000256" key="4">
    <source>
        <dbReference type="SAM" id="MobiDB-lite"/>
    </source>
</evidence>
<evidence type="ECO:0000256" key="2">
    <source>
        <dbReference type="ARBA" id="ARBA00022803"/>
    </source>
</evidence>
<feature type="repeat" description="TPR" evidence="3">
    <location>
        <begin position="481"/>
        <end position="514"/>
    </location>
</feature>